<keyword evidence="2" id="KW-1185">Reference proteome</keyword>
<dbReference type="RefSeq" id="XP_043133432.1">
    <property type="nucleotide sequence ID" value="XM_043284663.1"/>
</dbReference>
<protein>
    <submittedName>
        <fullName evidence="1">Uncharacterized protein</fullName>
    </submittedName>
</protein>
<dbReference type="Proteomes" id="UP000637239">
    <property type="component" value="Chromosome 2"/>
</dbReference>
<reference evidence="1" key="1">
    <citation type="submission" date="2021-01" db="EMBL/GenBank/DDBJ databases">
        <authorList>
            <consortium name="Aspergillus chevalieri M1 genome sequencing consortium"/>
            <person name="Kazuki M."/>
            <person name="Futagami T."/>
        </authorList>
    </citation>
    <scope>NUCLEOTIDE SEQUENCE</scope>
    <source>
        <strain evidence="1">M1</strain>
    </source>
</reference>
<organism evidence="1 2">
    <name type="scientific">Aspergillus chevalieri</name>
    <name type="common">Eurotium chevalieri</name>
    <dbReference type="NCBI Taxonomy" id="182096"/>
    <lineage>
        <taxon>Eukaryota</taxon>
        <taxon>Fungi</taxon>
        <taxon>Dikarya</taxon>
        <taxon>Ascomycota</taxon>
        <taxon>Pezizomycotina</taxon>
        <taxon>Eurotiomycetes</taxon>
        <taxon>Eurotiomycetidae</taxon>
        <taxon>Eurotiales</taxon>
        <taxon>Aspergillaceae</taxon>
        <taxon>Aspergillus</taxon>
        <taxon>Aspergillus subgen. Aspergillus</taxon>
    </lineage>
</organism>
<accession>A0A7R7VHM9</accession>
<dbReference type="KEGG" id="ache:ACHE_20368S"/>
<proteinExistence type="predicted"/>
<dbReference type="AlphaFoldDB" id="A0A7R7VHM9"/>
<dbReference type="GeneID" id="66979269"/>
<evidence type="ECO:0000313" key="1">
    <source>
        <dbReference type="EMBL" id="BCR84910.1"/>
    </source>
</evidence>
<reference evidence="1" key="2">
    <citation type="submission" date="2021-02" db="EMBL/GenBank/DDBJ databases">
        <title>Aspergillus chevalieri M1 genome sequence.</title>
        <authorList>
            <person name="Kadooka C."/>
            <person name="Mori K."/>
            <person name="Futagami T."/>
        </authorList>
    </citation>
    <scope>NUCLEOTIDE SEQUENCE</scope>
    <source>
        <strain evidence="1">M1</strain>
    </source>
</reference>
<gene>
    <name evidence="1" type="ORF">ACHE_20368S</name>
</gene>
<evidence type="ECO:0000313" key="2">
    <source>
        <dbReference type="Proteomes" id="UP000637239"/>
    </source>
</evidence>
<sequence length="158" mass="18603">MSTWALDLTGFVRNINDRDIQIEEQLTETTVNEFAQRHVLSLVRCLDANEPIVLEVCYDLNAKDFGIEDPDDREIPIYQAYATGGGTLYEQHPNFLRYDIENDKLLNYLVDFMFFNVLGPGEDYIITEDYIYVLSFNIWPEDLHETSELWMERSAEMW</sequence>
<name>A0A7R7VHM9_ASPCH</name>
<dbReference type="EMBL" id="AP024417">
    <property type="protein sequence ID" value="BCR84910.1"/>
    <property type="molecule type" value="Genomic_DNA"/>
</dbReference>